<feature type="domain" description="HTH arsR-type" evidence="1">
    <location>
        <begin position="1"/>
        <end position="73"/>
    </location>
</feature>
<dbReference type="CDD" id="cd00090">
    <property type="entry name" value="HTH_ARSR"/>
    <property type="match status" value="1"/>
</dbReference>
<dbReference type="Pfam" id="PF12840">
    <property type="entry name" value="HTH_20"/>
    <property type="match status" value="1"/>
</dbReference>
<dbReference type="AlphaFoldDB" id="A0A8J3QHP0"/>
<dbReference type="Gene3D" id="1.10.10.10">
    <property type="entry name" value="Winged helix-like DNA-binding domain superfamily/Winged helix DNA-binding domain"/>
    <property type="match status" value="1"/>
</dbReference>
<comment type="caution">
    <text evidence="2">The sequence shown here is derived from an EMBL/GenBank/DDBJ whole genome shotgun (WGS) entry which is preliminary data.</text>
</comment>
<dbReference type="GO" id="GO:0003677">
    <property type="term" value="F:DNA binding"/>
    <property type="evidence" value="ECO:0007669"/>
    <property type="project" value="TreeGrafter"/>
</dbReference>
<evidence type="ECO:0000313" key="3">
    <source>
        <dbReference type="Proteomes" id="UP000612899"/>
    </source>
</evidence>
<dbReference type="InterPro" id="IPR036388">
    <property type="entry name" value="WH-like_DNA-bd_sf"/>
</dbReference>
<name>A0A8J3QHP0_9ACTN</name>
<evidence type="ECO:0000313" key="2">
    <source>
        <dbReference type="EMBL" id="GIH09890.1"/>
    </source>
</evidence>
<reference evidence="2" key="1">
    <citation type="submission" date="2021-01" db="EMBL/GenBank/DDBJ databases">
        <title>Whole genome shotgun sequence of Rhizocola hellebori NBRC 109834.</title>
        <authorList>
            <person name="Komaki H."/>
            <person name="Tamura T."/>
        </authorList>
    </citation>
    <scope>NUCLEOTIDE SEQUENCE</scope>
    <source>
        <strain evidence="2">NBRC 109834</strain>
    </source>
</reference>
<keyword evidence="3" id="KW-1185">Reference proteome</keyword>
<dbReference type="EMBL" id="BONY01000079">
    <property type="protein sequence ID" value="GIH09890.1"/>
    <property type="molecule type" value="Genomic_DNA"/>
</dbReference>
<dbReference type="PANTHER" id="PTHR39168">
    <property type="entry name" value="TRANSCRIPTIONAL REGULATOR-RELATED"/>
    <property type="match status" value="1"/>
</dbReference>
<dbReference type="GO" id="GO:0097063">
    <property type="term" value="F:cadmium ion sensor activity"/>
    <property type="evidence" value="ECO:0007669"/>
    <property type="project" value="TreeGrafter"/>
</dbReference>
<dbReference type="InterPro" id="IPR052543">
    <property type="entry name" value="HTH_Metal-responsive_Reg"/>
</dbReference>
<dbReference type="SMART" id="SM00418">
    <property type="entry name" value="HTH_ARSR"/>
    <property type="match status" value="1"/>
</dbReference>
<dbReference type="InterPro" id="IPR001845">
    <property type="entry name" value="HTH_ArsR_DNA-bd_dom"/>
</dbReference>
<dbReference type="GO" id="GO:0032791">
    <property type="term" value="F:lead ion binding"/>
    <property type="evidence" value="ECO:0007669"/>
    <property type="project" value="TreeGrafter"/>
</dbReference>
<dbReference type="GO" id="GO:0046686">
    <property type="term" value="P:response to cadmium ion"/>
    <property type="evidence" value="ECO:0007669"/>
    <property type="project" value="TreeGrafter"/>
</dbReference>
<dbReference type="SUPFAM" id="SSF46785">
    <property type="entry name" value="Winged helix' DNA-binding domain"/>
    <property type="match status" value="1"/>
</dbReference>
<gene>
    <name evidence="2" type="ORF">Rhe02_79570</name>
</gene>
<dbReference type="GO" id="GO:0010288">
    <property type="term" value="P:response to lead ion"/>
    <property type="evidence" value="ECO:0007669"/>
    <property type="project" value="TreeGrafter"/>
</dbReference>
<dbReference type="InterPro" id="IPR036390">
    <property type="entry name" value="WH_DNA-bd_sf"/>
</dbReference>
<dbReference type="PROSITE" id="PS50987">
    <property type="entry name" value="HTH_ARSR_2"/>
    <property type="match status" value="1"/>
</dbReference>
<dbReference type="InterPro" id="IPR011991">
    <property type="entry name" value="ArsR-like_HTH"/>
</dbReference>
<sequence>MCLALLDGRAWTAGELAKHAGVAPSTASAHLTQLVRGGILADEHQGRHRYLRIADATIAGLLEDIAAHVNVVDVPRSLKESVQANALSKARTCYDHLAGKLGVEIADAMTRRGLVTDSGFALTGPGVTWLGELGIDVEAIRGGRRPLVRPCLDWTERRFHLAGASGAAFCEHVLKRKWVQKVGSGRAVKVTATGAQAFHDLLGIDIAVTKTGG</sequence>
<organism evidence="2 3">
    <name type="scientific">Rhizocola hellebori</name>
    <dbReference type="NCBI Taxonomy" id="1392758"/>
    <lineage>
        <taxon>Bacteria</taxon>
        <taxon>Bacillati</taxon>
        <taxon>Actinomycetota</taxon>
        <taxon>Actinomycetes</taxon>
        <taxon>Micromonosporales</taxon>
        <taxon>Micromonosporaceae</taxon>
        <taxon>Rhizocola</taxon>
    </lineage>
</organism>
<evidence type="ECO:0000259" key="1">
    <source>
        <dbReference type="PROSITE" id="PS50987"/>
    </source>
</evidence>
<protein>
    <submittedName>
        <fullName evidence="2">Transcriptional regulator</fullName>
    </submittedName>
</protein>
<dbReference type="Proteomes" id="UP000612899">
    <property type="component" value="Unassembled WGS sequence"/>
</dbReference>
<dbReference type="PANTHER" id="PTHR39168:SF1">
    <property type="entry name" value="TRANSCRIPTIONAL REGULATORY PROTEIN"/>
    <property type="match status" value="1"/>
</dbReference>
<accession>A0A8J3QHP0</accession>
<proteinExistence type="predicted"/>
<dbReference type="GO" id="GO:0003700">
    <property type="term" value="F:DNA-binding transcription factor activity"/>
    <property type="evidence" value="ECO:0007669"/>
    <property type="project" value="InterPro"/>
</dbReference>